<accession>A0A7W5AB89</accession>
<comment type="caution">
    <text evidence="1">The sequence shown here is derived from an EMBL/GenBank/DDBJ whole genome shotgun (WGS) entry which is preliminary data.</text>
</comment>
<proteinExistence type="predicted"/>
<reference evidence="1 2" key="1">
    <citation type="submission" date="2020-08" db="EMBL/GenBank/DDBJ databases">
        <title>Genomic Encyclopedia of Type Strains, Phase III (KMG-III): the genomes of soil and plant-associated and newly described type strains.</title>
        <authorList>
            <person name="Whitman W."/>
        </authorList>
    </citation>
    <scope>NUCLEOTIDE SEQUENCE [LARGE SCALE GENOMIC DNA]</scope>
    <source>
        <strain evidence="1 2">CECT 3287</strain>
    </source>
</reference>
<sequence length="43" mass="4910">MRSELGIPRIHPSGAVNHPMSQLLLLPDWREKAASLFPVRWMA</sequence>
<protein>
    <submittedName>
        <fullName evidence="1">Uncharacterized protein</fullName>
    </submittedName>
</protein>
<evidence type="ECO:0000313" key="2">
    <source>
        <dbReference type="Proteomes" id="UP000590749"/>
    </source>
</evidence>
<dbReference type="AlphaFoldDB" id="A0A7W5AB89"/>
<keyword evidence="2" id="KW-1185">Reference proteome</keyword>
<evidence type="ECO:0000313" key="1">
    <source>
        <dbReference type="EMBL" id="MBB3092749.1"/>
    </source>
</evidence>
<dbReference type="Proteomes" id="UP000590749">
    <property type="component" value="Unassembled WGS sequence"/>
</dbReference>
<organism evidence="1 2">
    <name type="scientific">Actinoplanes campanulatus</name>
    <dbReference type="NCBI Taxonomy" id="113559"/>
    <lineage>
        <taxon>Bacteria</taxon>
        <taxon>Bacillati</taxon>
        <taxon>Actinomycetota</taxon>
        <taxon>Actinomycetes</taxon>
        <taxon>Micromonosporales</taxon>
        <taxon>Micromonosporaceae</taxon>
        <taxon>Actinoplanes</taxon>
    </lineage>
</organism>
<name>A0A7W5AB89_9ACTN</name>
<dbReference type="EMBL" id="JACHXF010000001">
    <property type="protein sequence ID" value="MBB3092749.1"/>
    <property type="molecule type" value="Genomic_DNA"/>
</dbReference>
<gene>
    <name evidence="1" type="ORF">FHR83_000383</name>
</gene>